<dbReference type="InterPro" id="IPR005097">
    <property type="entry name" value="Sacchrp_dh_NADP-bd"/>
</dbReference>
<dbReference type="GO" id="GO:0005739">
    <property type="term" value="C:mitochondrion"/>
    <property type="evidence" value="ECO:0007669"/>
    <property type="project" value="TreeGrafter"/>
</dbReference>
<organism evidence="3 4">
    <name type="scientific">Clathrus columnatus</name>
    <dbReference type="NCBI Taxonomy" id="1419009"/>
    <lineage>
        <taxon>Eukaryota</taxon>
        <taxon>Fungi</taxon>
        <taxon>Dikarya</taxon>
        <taxon>Basidiomycota</taxon>
        <taxon>Agaricomycotina</taxon>
        <taxon>Agaricomycetes</taxon>
        <taxon>Phallomycetidae</taxon>
        <taxon>Phallales</taxon>
        <taxon>Clathraceae</taxon>
        <taxon>Clathrus</taxon>
    </lineage>
</organism>
<protein>
    <recommendedName>
        <fullName evidence="2">Saccharopine dehydrogenase NADP binding domain-containing protein</fullName>
    </recommendedName>
</protein>
<name>A0AAV5A1H9_9AGAM</name>
<dbReference type="SUPFAM" id="SSF51735">
    <property type="entry name" value="NAD(P)-binding Rossmann-fold domains"/>
    <property type="match status" value="1"/>
</dbReference>
<feature type="domain" description="Saccharopine dehydrogenase NADP binding" evidence="2">
    <location>
        <begin position="9"/>
        <end position="135"/>
    </location>
</feature>
<keyword evidence="4" id="KW-1185">Reference proteome</keyword>
<comment type="caution">
    <text evidence="3">The sequence shown here is derived from an EMBL/GenBank/DDBJ whole genome shotgun (WGS) entry which is preliminary data.</text>
</comment>
<proteinExistence type="inferred from homology"/>
<dbReference type="GO" id="GO:0009247">
    <property type="term" value="P:glycolipid biosynthetic process"/>
    <property type="evidence" value="ECO:0007669"/>
    <property type="project" value="TreeGrafter"/>
</dbReference>
<dbReference type="PANTHER" id="PTHR12286:SF5">
    <property type="entry name" value="SACCHAROPINE DEHYDROGENASE-LIKE OXIDOREDUCTASE"/>
    <property type="match status" value="1"/>
</dbReference>
<dbReference type="AlphaFoldDB" id="A0AAV5A1H9"/>
<dbReference type="GO" id="GO:0005811">
    <property type="term" value="C:lipid droplet"/>
    <property type="evidence" value="ECO:0007669"/>
    <property type="project" value="TreeGrafter"/>
</dbReference>
<dbReference type="EMBL" id="BPWL01000003">
    <property type="protein sequence ID" value="GJJ08506.1"/>
    <property type="molecule type" value="Genomic_DNA"/>
</dbReference>
<dbReference type="InterPro" id="IPR036291">
    <property type="entry name" value="NAD(P)-bd_dom_sf"/>
</dbReference>
<reference evidence="3" key="1">
    <citation type="submission" date="2021-10" db="EMBL/GenBank/DDBJ databases">
        <title>De novo Genome Assembly of Clathrus columnatus (Basidiomycota, Fungi) Using Illumina and Nanopore Sequence Data.</title>
        <authorList>
            <person name="Ogiso-Tanaka E."/>
            <person name="Itagaki H."/>
            <person name="Hosoya T."/>
            <person name="Hosaka K."/>
        </authorList>
    </citation>
    <scope>NUCLEOTIDE SEQUENCE</scope>
    <source>
        <strain evidence="3">MO-923</strain>
    </source>
</reference>
<comment type="similarity">
    <text evidence="1">Belongs to the saccharopine dehydrogenase family.</text>
</comment>
<dbReference type="PANTHER" id="PTHR12286">
    <property type="entry name" value="SACCHAROPINE DEHYDROGENASE-LIKE OXIDOREDUCTASE"/>
    <property type="match status" value="1"/>
</dbReference>
<evidence type="ECO:0000313" key="4">
    <source>
        <dbReference type="Proteomes" id="UP001050691"/>
    </source>
</evidence>
<sequence length="419" mass="46489">MSTLQKTDILVLGATGFVGRLVVKFLNAHRERSTFTFTISARSKDKLETLSKELDLNAQVQVLLLDLEDIPSLEKAIKRSKVVINTVGPFWLHGTPVVRLCAQNGIHYVDITGEPVWIRKMIDKYDFLAHKTGAIILPSCGYDSIPSDLSVYLSVKSLKQKLGQDTQIGKSISVHQHRGGISFGTFSSVFSHFNDVTPKDRIAAMNPDYLSPTSRTARIPPRLVYSLPLPNSNRSIYGGIYIMGLTNQLNVYRTRGLYQICPSMKSTQYGLKFTYEEFYATSGRIRAFLLSSVLTIMALWLHKYAFARKLFKSLVVDRARGPQPEEMESGFLKLTNITESIPSNRQAKAKAKSVVRIQGDPGYLCTAECAIALLNPTTLTPLAQEGGLLTPVSALGDVLIQRLQDTGKFTFESDVISDS</sequence>
<evidence type="ECO:0000259" key="2">
    <source>
        <dbReference type="Pfam" id="PF03435"/>
    </source>
</evidence>
<dbReference type="InterPro" id="IPR051276">
    <property type="entry name" value="Saccharopine_DH-like_oxidrdct"/>
</dbReference>
<evidence type="ECO:0000313" key="3">
    <source>
        <dbReference type="EMBL" id="GJJ08506.1"/>
    </source>
</evidence>
<dbReference type="Proteomes" id="UP001050691">
    <property type="component" value="Unassembled WGS sequence"/>
</dbReference>
<dbReference type="GO" id="GO:0005886">
    <property type="term" value="C:plasma membrane"/>
    <property type="evidence" value="ECO:0007669"/>
    <property type="project" value="TreeGrafter"/>
</dbReference>
<accession>A0AAV5A1H9</accession>
<dbReference type="Gene3D" id="3.40.50.720">
    <property type="entry name" value="NAD(P)-binding Rossmann-like Domain"/>
    <property type="match status" value="1"/>
</dbReference>
<gene>
    <name evidence="3" type="ORF">Clacol_002724</name>
</gene>
<evidence type="ECO:0000256" key="1">
    <source>
        <dbReference type="ARBA" id="ARBA00038048"/>
    </source>
</evidence>
<dbReference type="Pfam" id="PF03435">
    <property type="entry name" value="Sacchrp_dh_NADP"/>
    <property type="match status" value="1"/>
</dbReference>